<evidence type="ECO:0000256" key="4">
    <source>
        <dbReference type="ARBA" id="ARBA00022485"/>
    </source>
</evidence>
<keyword evidence="6" id="KW-0249">Electron transport</keyword>
<dbReference type="GO" id="GO:0009055">
    <property type="term" value="F:electron transfer activity"/>
    <property type="evidence" value="ECO:0007669"/>
    <property type="project" value="InterPro"/>
</dbReference>
<dbReference type="GO" id="GO:0051539">
    <property type="term" value="F:4 iron, 4 sulfur cluster binding"/>
    <property type="evidence" value="ECO:0007669"/>
    <property type="project" value="UniProtKB-KW"/>
</dbReference>
<evidence type="ECO:0000259" key="9">
    <source>
        <dbReference type="PROSITE" id="PS51379"/>
    </source>
</evidence>
<dbReference type="GO" id="GO:0046872">
    <property type="term" value="F:metal ion binding"/>
    <property type="evidence" value="ECO:0007669"/>
    <property type="project" value="UniProtKB-KW"/>
</dbReference>
<dbReference type="InterPro" id="IPR050294">
    <property type="entry name" value="RnfB_subfamily"/>
</dbReference>
<dbReference type="AlphaFoldDB" id="T0ZIH9"/>
<dbReference type="InterPro" id="IPR017900">
    <property type="entry name" value="4Fe4S_Fe_S_CS"/>
</dbReference>
<keyword evidence="5" id="KW-0479">Metal-binding</keyword>
<keyword evidence="3" id="KW-0813">Transport</keyword>
<comment type="cofactor">
    <cofactor evidence="2">
        <name>[4Fe-4S] cluster</name>
        <dbReference type="ChEBI" id="CHEBI:49883"/>
    </cofactor>
</comment>
<evidence type="ECO:0000256" key="5">
    <source>
        <dbReference type="ARBA" id="ARBA00022723"/>
    </source>
</evidence>
<keyword evidence="4" id="KW-0004">4Fe-4S</keyword>
<comment type="caution">
    <text evidence="10">The sequence shown here is derived from an EMBL/GenBank/DDBJ whole genome shotgun (WGS) entry which is preliminary data.</text>
</comment>
<evidence type="ECO:0000256" key="3">
    <source>
        <dbReference type="ARBA" id="ARBA00022448"/>
    </source>
</evidence>
<accession>T0ZIH9</accession>
<dbReference type="PANTHER" id="PTHR42859">
    <property type="entry name" value="OXIDOREDUCTASE"/>
    <property type="match status" value="1"/>
</dbReference>
<protein>
    <submittedName>
        <fullName evidence="10">4Fe-4S ferredoxin iron-sulfur binding domain protein</fullName>
    </submittedName>
</protein>
<evidence type="ECO:0000256" key="7">
    <source>
        <dbReference type="ARBA" id="ARBA00023004"/>
    </source>
</evidence>
<feature type="domain" description="4Fe-4S ferredoxin-type" evidence="9">
    <location>
        <begin position="33"/>
        <end position="62"/>
    </location>
</feature>
<evidence type="ECO:0000256" key="2">
    <source>
        <dbReference type="ARBA" id="ARBA00001966"/>
    </source>
</evidence>
<evidence type="ECO:0000256" key="1">
    <source>
        <dbReference type="ARBA" id="ARBA00001927"/>
    </source>
</evidence>
<evidence type="ECO:0000256" key="8">
    <source>
        <dbReference type="ARBA" id="ARBA00023014"/>
    </source>
</evidence>
<proteinExistence type="predicted"/>
<keyword evidence="7" id="KW-0408">Iron</keyword>
<comment type="cofactor">
    <cofactor evidence="1">
        <name>[3Fe-4S] cluster</name>
        <dbReference type="ChEBI" id="CHEBI:21137"/>
    </cofactor>
</comment>
<dbReference type="EMBL" id="AUZY01012503">
    <property type="protein sequence ID" value="EQD29650.1"/>
    <property type="molecule type" value="Genomic_DNA"/>
</dbReference>
<sequence>MTYVIGETCIDVKDKSCVEVCPVDCIIGDDEDRMLYIDPDECIDCGACVDPCPVDAIYAEEDLPEDWKPYTEINMIFFKDKAVARSQVEVRAPVP</sequence>
<organism evidence="10">
    <name type="scientific">mine drainage metagenome</name>
    <dbReference type="NCBI Taxonomy" id="410659"/>
    <lineage>
        <taxon>unclassified sequences</taxon>
        <taxon>metagenomes</taxon>
        <taxon>ecological metagenomes</taxon>
    </lineage>
</organism>
<dbReference type="Gene3D" id="3.30.70.20">
    <property type="match status" value="1"/>
</dbReference>
<dbReference type="PANTHER" id="PTHR42859:SF2">
    <property type="entry name" value="FERREDOXIN"/>
    <property type="match status" value="1"/>
</dbReference>
<keyword evidence="8" id="KW-0411">Iron-sulfur</keyword>
<evidence type="ECO:0000313" key="10">
    <source>
        <dbReference type="EMBL" id="EQD29650.1"/>
    </source>
</evidence>
<reference evidence="10" key="2">
    <citation type="journal article" date="2014" name="ISME J.">
        <title>Microbial stratification in low pH oxic and suboxic macroscopic growths along an acid mine drainage.</title>
        <authorList>
            <person name="Mendez-Garcia C."/>
            <person name="Mesa V."/>
            <person name="Sprenger R.R."/>
            <person name="Richter M."/>
            <person name="Diez M.S."/>
            <person name="Solano J."/>
            <person name="Bargiela R."/>
            <person name="Golyshina O.V."/>
            <person name="Manteca A."/>
            <person name="Ramos J.L."/>
            <person name="Gallego J.R."/>
            <person name="Llorente I."/>
            <person name="Martins Dos Santos V.A."/>
            <person name="Jensen O.N."/>
            <person name="Pelaez A.I."/>
            <person name="Sanchez J."/>
            <person name="Ferrer M."/>
        </authorList>
    </citation>
    <scope>NUCLEOTIDE SEQUENCE</scope>
</reference>
<gene>
    <name evidence="10" type="ORF">B1B_18665</name>
</gene>
<dbReference type="InterPro" id="IPR000813">
    <property type="entry name" value="7Fe_ferredoxin"/>
</dbReference>
<dbReference type="PROSITE" id="PS51379">
    <property type="entry name" value="4FE4S_FER_2"/>
    <property type="match status" value="1"/>
</dbReference>
<dbReference type="PRINTS" id="PR00354">
    <property type="entry name" value="7FE8SFRDOXIN"/>
</dbReference>
<name>T0ZIH9_9ZZZZ</name>
<dbReference type="InterPro" id="IPR017896">
    <property type="entry name" value="4Fe4S_Fe-S-bd"/>
</dbReference>
<evidence type="ECO:0000256" key="6">
    <source>
        <dbReference type="ARBA" id="ARBA00022982"/>
    </source>
</evidence>
<dbReference type="Pfam" id="PF00037">
    <property type="entry name" value="Fer4"/>
    <property type="match status" value="1"/>
</dbReference>
<reference evidence="10" key="1">
    <citation type="submission" date="2013-08" db="EMBL/GenBank/DDBJ databases">
        <authorList>
            <person name="Mendez C."/>
            <person name="Richter M."/>
            <person name="Ferrer M."/>
            <person name="Sanchez J."/>
        </authorList>
    </citation>
    <scope>NUCLEOTIDE SEQUENCE</scope>
</reference>
<dbReference type="SUPFAM" id="SSF54862">
    <property type="entry name" value="4Fe-4S ferredoxins"/>
    <property type="match status" value="1"/>
</dbReference>
<dbReference type="PROSITE" id="PS00198">
    <property type="entry name" value="4FE4S_FER_1"/>
    <property type="match status" value="1"/>
</dbReference>